<keyword evidence="1" id="KW-1133">Transmembrane helix</keyword>
<dbReference type="AlphaFoldDB" id="A0A367D0W9"/>
<dbReference type="Proteomes" id="UP000254191">
    <property type="component" value="Unassembled WGS sequence"/>
</dbReference>
<gene>
    <name evidence="2" type="ORF">NCTC11938_01414</name>
</gene>
<dbReference type="EMBL" id="UGTS01000004">
    <property type="protein sequence ID" value="SUC19696.1"/>
    <property type="molecule type" value="Genomic_DNA"/>
</dbReference>
<keyword evidence="1" id="KW-0812">Transmembrane</keyword>
<keyword evidence="1" id="KW-0472">Membrane</keyword>
<protein>
    <recommendedName>
        <fullName evidence="4">Zinc ribbon domain-containing protein</fullName>
    </recommendedName>
</protein>
<evidence type="ECO:0008006" key="4">
    <source>
        <dbReference type="Google" id="ProtNLM"/>
    </source>
</evidence>
<name>A0A367D0W9_PROMI</name>
<dbReference type="RefSeq" id="WP_004245947.1">
    <property type="nucleotide sequence ID" value="NZ_CP034090.1"/>
</dbReference>
<evidence type="ECO:0000256" key="1">
    <source>
        <dbReference type="SAM" id="Phobius"/>
    </source>
</evidence>
<sequence length="273" mass="31202">MKGFGWGLLVIGILAAFAAFNMDVSVATSYGGRVNNFGLMAQRQNYILISCFVIFCGLMMVIFGGRRSIESGQVKCPFCAEFISNEAIKCKHCGSDLSEHKRLQKEKETNLKIKFNAINYDQTELYDTSSGKAVLNYEKLAKLVQRIKFEDEDISGEALLARQKFNIETIQSLLPKEIKKEFRDKVSQLILDSFIKSDKLEELHYRFISIDNGNYRINKDEIKKFAEHLISKLPYGHDVFTDFNDEISKAMKSIPSDVRGDFMSNLHHFVYGK</sequence>
<feature type="transmembrane region" description="Helical" evidence="1">
    <location>
        <begin position="47"/>
        <end position="65"/>
    </location>
</feature>
<proteinExistence type="predicted"/>
<evidence type="ECO:0000313" key="3">
    <source>
        <dbReference type="Proteomes" id="UP000254191"/>
    </source>
</evidence>
<evidence type="ECO:0000313" key="2">
    <source>
        <dbReference type="EMBL" id="SUC19696.1"/>
    </source>
</evidence>
<organism evidence="2 3">
    <name type="scientific">Proteus mirabilis</name>
    <dbReference type="NCBI Taxonomy" id="584"/>
    <lineage>
        <taxon>Bacteria</taxon>
        <taxon>Pseudomonadati</taxon>
        <taxon>Pseudomonadota</taxon>
        <taxon>Gammaproteobacteria</taxon>
        <taxon>Enterobacterales</taxon>
        <taxon>Morganellaceae</taxon>
        <taxon>Proteus</taxon>
    </lineage>
</organism>
<accession>A0A367D0W9</accession>
<reference evidence="2 3" key="1">
    <citation type="submission" date="2018-06" db="EMBL/GenBank/DDBJ databases">
        <authorList>
            <consortium name="Pathogen Informatics"/>
            <person name="Doyle S."/>
        </authorList>
    </citation>
    <scope>NUCLEOTIDE SEQUENCE [LARGE SCALE GENOMIC DNA]</scope>
    <source>
        <strain evidence="2 3">NCTC11938</strain>
    </source>
</reference>